<organism evidence="2 3">
    <name type="scientific">Advenella kashmirensis (strain DSM 17095 / LMG 22695 / WT001)</name>
    <name type="common">Tetrathiobacter kashmirensis</name>
    <dbReference type="NCBI Taxonomy" id="1036672"/>
    <lineage>
        <taxon>Bacteria</taxon>
        <taxon>Pseudomonadati</taxon>
        <taxon>Pseudomonadota</taxon>
        <taxon>Betaproteobacteria</taxon>
        <taxon>Burkholderiales</taxon>
        <taxon>Alcaligenaceae</taxon>
    </lineage>
</organism>
<evidence type="ECO:0000313" key="2">
    <source>
        <dbReference type="EMBL" id="AFK62785.1"/>
    </source>
</evidence>
<gene>
    <name evidence="2" type="ordered locus">TKWG_13325</name>
</gene>
<dbReference type="InterPro" id="IPR003615">
    <property type="entry name" value="HNH_nuc"/>
</dbReference>
<dbReference type="Proteomes" id="UP000005267">
    <property type="component" value="Chromosome"/>
</dbReference>
<protein>
    <submittedName>
        <fullName evidence="2">HNH endonuclease</fullName>
    </submittedName>
</protein>
<dbReference type="SMART" id="SM00507">
    <property type="entry name" value="HNHc"/>
    <property type="match status" value="1"/>
</dbReference>
<dbReference type="AlphaFoldDB" id="I3UCP7"/>
<dbReference type="EMBL" id="CP003555">
    <property type="protein sequence ID" value="AFK62785.1"/>
    <property type="molecule type" value="Genomic_DNA"/>
</dbReference>
<dbReference type="Pfam" id="PF13392">
    <property type="entry name" value="HNH_3"/>
    <property type="match status" value="1"/>
</dbReference>
<keyword evidence="2" id="KW-0378">Hydrolase</keyword>
<evidence type="ECO:0000313" key="3">
    <source>
        <dbReference type="Proteomes" id="UP000005267"/>
    </source>
</evidence>
<sequence length="103" mass="10912">MAALRAVVLSQEPLCRHCNERGIVTPATDVDHVSGDPSDNRPENLAGLCHACHSLKTAADHGKRVNQGCDVDGLPAAWKKSPATDGARPPLQCSFNADCKGRL</sequence>
<keyword evidence="2" id="KW-0540">Nuclease</keyword>
<dbReference type="HOGENOM" id="CLU_2257714_0_0_4"/>
<dbReference type="GO" id="GO:0004519">
    <property type="term" value="F:endonuclease activity"/>
    <property type="evidence" value="ECO:0007669"/>
    <property type="project" value="UniProtKB-KW"/>
</dbReference>
<dbReference type="STRING" id="1036672.TKWG_13325"/>
<reference evidence="3" key="2">
    <citation type="journal article" date="2013" name="PLoS ONE">
        <title>Genome implosion elicits host-confinement in Alcaligenaceae: evidence from the comparative genomics of Tetrathiobacter kashmirensis, a pathogen in the making.</title>
        <authorList>
            <person name="Ghosh W."/>
            <person name="Alam M."/>
            <person name="Roy C."/>
            <person name="Pyne P."/>
            <person name="George A."/>
            <person name="Chakraborty R."/>
            <person name="Majumder S."/>
            <person name="Agarwal A."/>
            <person name="Chakraborty S."/>
            <person name="Majumdar S."/>
            <person name="Gupta S.K."/>
        </authorList>
    </citation>
    <scope>NUCLEOTIDE SEQUENCE [LARGE SCALE GENOMIC DNA]</scope>
    <source>
        <strain evidence="3">WT001</strain>
    </source>
</reference>
<evidence type="ECO:0000259" key="1">
    <source>
        <dbReference type="SMART" id="SM00507"/>
    </source>
</evidence>
<dbReference type="OrthoDB" id="5292295at2"/>
<feature type="domain" description="HNH nuclease" evidence="1">
    <location>
        <begin position="3"/>
        <end position="54"/>
    </location>
</feature>
<dbReference type="RefSeq" id="WP_014750876.1">
    <property type="nucleotide sequence ID" value="NC_017964.1"/>
</dbReference>
<keyword evidence="3" id="KW-1185">Reference proteome</keyword>
<reference evidence="2 3" key="1">
    <citation type="journal article" date="2011" name="J. Bacteriol.">
        <title>Whole-genome shotgun sequencing of the sulfur-oxidizing chemoautotroph Tetrathiobacter kashmirensis.</title>
        <authorList>
            <person name="Ghosh W."/>
            <person name="George A."/>
            <person name="Agarwal A."/>
            <person name="Raj P."/>
            <person name="Alam M."/>
            <person name="Pyne P."/>
            <person name="Das Gupta S.K."/>
        </authorList>
    </citation>
    <scope>NUCLEOTIDE SEQUENCE [LARGE SCALE GENOMIC DNA]</scope>
    <source>
        <strain evidence="2 3">WT001</strain>
    </source>
</reference>
<proteinExistence type="predicted"/>
<dbReference type="CDD" id="cd00085">
    <property type="entry name" value="HNHc"/>
    <property type="match status" value="1"/>
</dbReference>
<accession>I3UCP7</accession>
<name>I3UCP7_ADVKW</name>
<dbReference type="KEGG" id="aka:TKWG_13325"/>
<keyword evidence="2" id="KW-0255">Endonuclease</keyword>